<evidence type="ECO:0000259" key="9">
    <source>
        <dbReference type="Pfam" id="PF02687"/>
    </source>
</evidence>
<feature type="transmembrane region" description="Helical" evidence="8">
    <location>
        <begin position="282"/>
        <end position="306"/>
    </location>
</feature>
<keyword evidence="4 8" id="KW-1133">Transmembrane helix</keyword>
<feature type="transmembrane region" description="Helical" evidence="8">
    <location>
        <begin position="379"/>
        <end position="402"/>
    </location>
</feature>
<comment type="similarity">
    <text evidence="6">Belongs to the ABC-4 integral membrane protein family.</text>
</comment>
<feature type="transmembrane region" description="Helical" evidence="8">
    <location>
        <begin position="428"/>
        <end position="448"/>
    </location>
</feature>
<dbReference type="Pfam" id="PF02687">
    <property type="entry name" value="FtsX"/>
    <property type="match status" value="2"/>
</dbReference>
<keyword evidence="5 8" id="KW-0472">Membrane</keyword>
<keyword evidence="2" id="KW-1003">Cell membrane</keyword>
<proteinExistence type="inferred from homology"/>
<feature type="transmembrane region" description="Helical" evidence="8">
    <location>
        <begin position="743"/>
        <end position="767"/>
    </location>
</feature>
<evidence type="ECO:0000256" key="3">
    <source>
        <dbReference type="ARBA" id="ARBA00022692"/>
    </source>
</evidence>
<dbReference type="RefSeq" id="WP_280524642.1">
    <property type="nucleotide sequence ID" value="NZ_JACHJF010000010.1"/>
</dbReference>
<feature type="domain" description="ABC3 transporter permease C-terminal" evidence="9">
    <location>
        <begin position="749"/>
        <end position="860"/>
    </location>
</feature>
<feature type="transmembrane region" description="Helical" evidence="8">
    <location>
        <begin position="460"/>
        <end position="486"/>
    </location>
</feature>
<dbReference type="EMBL" id="JACHJF010000010">
    <property type="protein sequence ID" value="MBB5120076.1"/>
    <property type="molecule type" value="Genomic_DNA"/>
</dbReference>
<evidence type="ECO:0000256" key="2">
    <source>
        <dbReference type="ARBA" id="ARBA00022475"/>
    </source>
</evidence>
<protein>
    <submittedName>
        <fullName evidence="10">Putative ABC transport system permease protein</fullName>
    </submittedName>
</protein>
<dbReference type="GO" id="GO:0022857">
    <property type="term" value="F:transmembrane transporter activity"/>
    <property type="evidence" value="ECO:0007669"/>
    <property type="project" value="TreeGrafter"/>
</dbReference>
<name>A0A7W8F482_STREU</name>
<evidence type="ECO:0000256" key="6">
    <source>
        <dbReference type="ARBA" id="ARBA00038076"/>
    </source>
</evidence>
<feature type="transmembrane region" description="Helical" evidence="8">
    <location>
        <begin position="338"/>
        <end position="359"/>
    </location>
</feature>
<dbReference type="GO" id="GO:0005886">
    <property type="term" value="C:plasma membrane"/>
    <property type="evidence" value="ECO:0007669"/>
    <property type="project" value="UniProtKB-SubCell"/>
</dbReference>
<feature type="region of interest" description="Disordered" evidence="7">
    <location>
        <begin position="1"/>
        <end position="21"/>
    </location>
</feature>
<keyword evidence="3 8" id="KW-0812">Transmembrane</keyword>
<dbReference type="InterPro" id="IPR050250">
    <property type="entry name" value="Macrolide_Exporter_MacB"/>
</dbReference>
<feature type="domain" description="ABC3 transporter permease C-terminal" evidence="9">
    <location>
        <begin position="288"/>
        <end position="409"/>
    </location>
</feature>
<feature type="transmembrane region" description="Helical" evidence="8">
    <location>
        <begin position="832"/>
        <end position="857"/>
    </location>
</feature>
<evidence type="ECO:0000256" key="8">
    <source>
        <dbReference type="SAM" id="Phobius"/>
    </source>
</evidence>
<evidence type="ECO:0000256" key="1">
    <source>
        <dbReference type="ARBA" id="ARBA00004651"/>
    </source>
</evidence>
<comment type="subcellular location">
    <subcellularLocation>
        <location evidence="1">Cell membrane</location>
        <topology evidence="1">Multi-pass membrane protein</topology>
    </subcellularLocation>
</comment>
<organism evidence="10 11">
    <name type="scientific">Streptomyces eurocidicus</name>
    <name type="common">Streptoverticillium eurocidicus</name>
    <dbReference type="NCBI Taxonomy" id="66423"/>
    <lineage>
        <taxon>Bacteria</taxon>
        <taxon>Bacillati</taxon>
        <taxon>Actinomycetota</taxon>
        <taxon>Actinomycetes</taxon>
        <taxon>Kitasatosporales</taxon>
        <taxon>Streptomycetaceae</taxon>
        <taxon>Streptomyces</taxon>
    </lineage>
</organism>
<feature type="compositionally biased region" description="Basic and acidic residues" evidence="7">
    <location>
        <begin position="1"/>
        <end position="16"/>
    </location>
</feature>
<feature type="transmembrane region" description="Helical" evidence="8">
    <location>
        <begin position="507"/>
        <end position="530"/>
    </location>
</feature>
<dbReference type="AlphaFoldDB" id="A0A7W8F482"/>
<dbReference type="Proteomes" id="UP000528608">
    <property type="component" value="Unassembled WGS sequence"/>
</dbReference>
<evidence type="ECO:0000256" key="4">
    <source>
        <dbReference type="ARBA" id="ARBA00022989"/>
    </source>
</evidence>
<sequence length="867" mass="89064">MAREPQDDGPRTDRGRRMMGRLARRSLRHRTASFTATFLALLFGATIVMACGGLMETGIRNDTPPERLAGAPVLVTGERRYSPADDGKHKAKALFPERVELDEALVERVRAVPGVRTAVGERTFDAAVTTGTRPPAAARAHGWESAALTPYALVTGEAPTGPGETALDEGLARAAGVRPGDRIDLTAHGATAPYRVTGLVRPAAGRAVPQPTLFLATAEAARLAPRAGTVADIAVLPLPGTAPGALRKRIAEALHGRGVTVLTGDDRGAVEHPEVVEGGDNLIALSGAFGGLAVGTAVFVVGATVAQSAGQRHRELALLRAVGATRGQLRRLVLGETLLVTALAGGVARFTGPLAGHWLYERLVDSGTIAETVGFRQGWIPAVAAGGALLLTALGGGVLGAWRAVRVHPAEALGEAEARQRWISWPRLLLAALFLAGTAALALVTALVLEGPGAASTAGPTVLCAAIGLALIGPALTKAAALVLQWPARLLGGVTGRLAARNCRARSVRMAAVVTPVMLATAVTTGMLYLQTTAADATGRQFTDGLKADAVVTSAAGGVDPAFADRVRKAPGVAAAGAYTTGTGWLERPVDHEQDKRGLALQGVDADAAGRTLAARATEGALTALRGDTVALPEATAHRLRRGVGDTVRLRLGDGSAADLRVVALLADRPDYPTALVPVALLAPHTTSGLPAQILVRAADGTDPRQMLAGLRALTRAHPALAVTDRDGVIDGHARDTRTQATANYLICGMLIGYTALAVVNTLVISIRDRRRELGLQRLTGATRGQVLRMMTVEAVLVTATGLALGTLAAAAALVPFSLVATGGPLPSGPPVIYLATVAGAGALTLTATLVPAWAALRIRPVVAAKV</sequence>
<dbReference type="InterPro" id="IPR003838">
    <property type="entry name" value="ABC3_permease_C"/>
</dbReference>
<gene>
    <name evidence="10" type="ORF">FHS36_003514</name>
</gene>
<evidence type="ECO:0000256" key="7">
    <source>
        <dbReference type="SAM" id="MobiDB-lite"/>
    </source>
</evidence>
<dbReference type="PANTHER" id="PTHR30572:SF4">
    <property type="entry name" value="ABC TRANSPORTER PERMEASE YTRF"/>
    <property type="match status" value="1"/>
</dbReference>
<comment type="caution">
    <text evidence="10">The sequence shown here is derived from an EMBL/GenBank/DDBJ whole genome shotgun (WGS) entry which is preliminary data.</text>
</comment>
<reference evidence="10 11" key="1">
    <citation type="submission" date="2020-08" db="EMBL/GenBank/DDBJ databases">
        <title>Genomic Encyclopedia of Type Strains, Phase III (KMG-III): the genomes of soil and plant-associated and newly described type strains.</title>
        <authorList>
            <person name="Whitman W."/>
        </authorList>
    </citation>
    <scope>NUCLEOTIDE SEQUENCE [LARGE SCALE GENOMIC DNA]</scope>
    <source>
        <strain evidence="10 11">CECT 3259</strain>
    </source>
</reference>
<accession>A0A7W8F482</accession>
<feature type="transmembrane region" description="Helical" evidence="8">
    <location>
        <begin position="787"/>
        <end position="820"/>
    </location>
</feature>
<evidence type="ECO:0000313" key="10">
    <source>
        <dbReference type="EMBL" id="MBB5120076.1"/>
    </source>
</evidence>
<dbReference type="PANTHER" id="PTHR30572">
    <property type="entry name" value="MEMBRANE COMPONENT OF TRANSPORTER-RELATED"/>
    <property type="match status" value="1"/>
</dbReference>
<evidence type="ECO:0000313" key="11">
    <source>
        <dbReference type="Proteomes" id="UP000528608"/>
    </source>
</evidence>
<evidence type="ECO:0000256" key="5">
    <source>
        <dbReference type="ARBA" id="ARBA00023136"/>
    </source>
</evidence>